<keyword evidence="3" id="KW-1185">Reference proteome</keyword>
<accession>A0A841BIS1</accession>
<gene>
    <name evidence="2" type="ORF">F4553_002396</name>
</gene>
<organism evidence="2 3">
    <name type="scientific">Allocatelliglobosispora scoriae</name>
    <dbReference type="NCBI Taxonomy" id="643052"/>
    <lineage>
        <taxon>Bacteria</taxon>
        <taxon>Bacillati</taxon>
        <taxon>Actinomycetota</taxon>
        <taxon>Actinomycetes</taxon>
        <taxon>Micromonosporales</taxon>
        <taxon>Micromonosporaceae</taxon>
        <taxon>Allocatelliglobosispora</taxon>
    </lineage>
</organism>
<evidence type="ECO:0000313" key="3">
    <source>
        <dbReference type="Proteomes" id="UP000587527"/>
    </source>
</evidence>
<evidence type="ECO:0000256" key="1">
    <source>
        <dbReference type="SAM" id="MobiDB-lite"/>
    </source>
</evidence>
<reference evidence="2 3" key="1">
    <citation type="submission" date="2020-08" db="EMBL/GenBank/DDBJ databases">
        <title>Sequencing the genomes of 1000 actinobacteria strains.</title>
        <authorList>
            <person name="Klenk H.-P."/>
        </authorList>
    </citation>
    <scope>NUCLEOTIDE SEQUENCE [LARGE SCALE GENOMIC DNA]</scope>
    <source>
        <strain evidence="2 3">DSM 45362</strain>
    </source>
</reference>
<evidence type="ECO:0000313" key="2">
    <source>
        <dbReference type="EMBL" id="MBB5869017.1"/>
    </source>
</evidence>
<sequence length="60" mass="6265">MPERRRGPASRAPGMLLVEARTASSSPAWRTTSPPPAPSNATAASSKASATLRTAGVRRY</sequence>
<protein>
    <submittedName>
        <fullName evidence="2">Uncharacterized protein</fullName>
    </submittedName>
</protein>
<dbReference type="Proteomes" id="UP000587527">
    <property type="component" value="Unassembled WGS sequence"/>
</dbReference>
<dbReference type="RefSeq" id="WP_184835372.1">
    <property type="nucleotide sequence ID" value="NZ_JACHMN010000002.1"/>
</dbReference>
<dbReference type="AlphaFoldDB" id="A0A841BIS1"/>
<proteinExistence type="predicted"/>
<name>A0A841BIS1_9ACTN</name>
<feature type="region of interest" description="Disordered" evidence="1">
    <location>
        <begin position="20"/>
        <end position="60"/>
    </location>
</feature>
<feature type="compositionally biased region" description="Low complexity" evidence="1">
    <location>
        <begin position="39"/>
        <end position="60"/>
    </location>
</feature>
<comment type="caution">
    <text evidence="2">The sequence shown here is derived from an EMBL/GenBank/DDBJ whole genome shotgun (WGS) entry which is preliminary data.</text>
</comment>
<dbReference type="EMBL" id="JACHMN010000002">
    <property type="protein sequence ID" value="MBB5869017.1"/>
    <property type="molecule type" value="Genomic_DNA"/>
</dbReference>